<dbReference type="AlphaFoldDB" id="A0AAD1NVQ2"/>
<sequence length="83" mass="9506">MRTALAETVRDAVVVAAVTEADMETPVSRLNNTSTLWVFPLVTHQSLEWFRPSYRRRMLPVYGSIPVARKISDQDAPDRRHKP</sequence>
<dbReference type="EMBL" id="AP024747">
    <property type="protein sequence ID" value="BCY26167.1"/>
    <property type="molecule type" value="Genomic_DNA"/>
</dbReference>
<evidence type="ECO:0000313" key="2">
    <source>
        <dbReference type="Proteomes" id="UP000825072"/>
    </source>
</evidence>
<accession>A0AAD1NVQ2</accession>
<proteinExistence type="predicted"/>
<reference evidence="1" key="1">
    <citation type="submission" date="2021-06" db="EMBL/GenBank/DDBJ databases">
        <title>Genome sequence of Cutibacterium modestum strain KB17-24694.</title>
        <authorList>
            <person name="Dekio I."/>
            <person name="Asahina A."/>
            <person name="Nishida M."/>
        </authorList>
    </citation>
    <scope>NUCLEOTIDE SEQUENCE</scope>
    <source>
        <strain evidence="1">KB17-24694</strain>
    </source>
</reference>
<dbReference type="Proteomes" id="UP000825072">
    <property type="component" value="Chromosome 1"/>
</dbReference>
<organism evidence="1 2">
    <name type="scientific">Cutibacterium modestum</name>
    <dbReference type="NCBI Taxonomy" id="2559073"/>
    <lineage>
        <taxon>Bacteria</taxon>
        <taxon>Bacillati</taxon>
        <taxon>Actinomycetota</taxon>
        <taxon>Actinomycetes</taxon>
        <taxon>Propionibacteriales</taxon>
        <taxon>Propionibacteriaceae</taxon>
        <taxon>Cutibacterium</taxon>
    </lineage>
</organism>
<gene>
    <name evidence="1" type="ORF">KB1_21570</name>
</gene>
<protein>
    <submittedName>
        <fullName evidence="1">Uncharacterized protein</fullName>
    </submittedName>
</protein>
<evidence type="ECO:0000313" key="1">
    <source>
        <dbReference type="EMBL" id="BCY26167.1"/>
    </source>
</evidence>
<name>A0AAD1NVQ2_9ACTN</name>